<evidence type="ECO:0000256" key="1">
    <source>
        <dbReference type="SAM" id="Phobius"/>
    </source>
</evidence>
<keyword evidence="1" id="KW-0472">Membrane</keyword>
<protein>
    <recommendedName>
        <fullName evidence="4">RHS repeat protein</fullName>
    </recommendedName>
</protein>
<feature type="transmembrane region" description="Helical" evidence="1">
    <location>
        <begin position="1373"/>
        <end position="1405"/>
    </location>
</feature>
<sequence>MSLYSQGFNFESFLKDGVDPRTGQYICSISLYQSPVLARNCPPLSIALSYNLLSSRDIGFGRGWALNLSGYEHRSGGTLRLSTGEQYQITETDSWAIVKDKKLESFDFTKLDDGRYRVVYKSGQIEMLTSCDNTFNTTVPVEISAASGRSLTLNWSASGEQPQLTDIKDGDQTLLQIQYTDSVVTVTRAPGTTEASTLTLVLQNSLLAACELPERNKPGWNFSYDTIGQFQCVTEVRNPAGLLETLTYQEDGHKLPDGAPFDTIPCAISRTLWPGSGQPPIVTSYSYSDTNFLGYGGTSSWTDGEDNLYKAADDYQYTATETVTGGATTTYTYNKFHLMVQHERQDGSKQVTRLTEYHALKNTEFDSQPPQYQLPKSIQTTYRDTVLNVSRTETTLHNFDVWGNNIREIEANGIQTDRVYYPAAGEILDSSTGEIACPADPHGFRRYMKSETVTPATSPYPAPTRGTKYLYRELPTAAGASTGYFVVVSQHQEQEDGVSHLDAQYKYINQPSARDHGRVLQQVSRVIGGHPTTHDWTYEYTNDNQLTQVHTVTSNDGFVESSKEDISLAFGWTLRHTDEPAGVQTDFHYDLLGRLILMTASPGTKFEAKRVHEYTLCTGNPGDEYRFTVTDAGGVQTRYVMDGLERIRRVERQDDDGSFAADGVSAYTGTLRVIEERSYNAVGQCVEAVEVDWLRDPDGAGVDLIEQRSRHAFQYDGWGQVCKIIEAGSATTVIETDPIKLARTEGVEGEGKTETRFDLFHNITRELRWMRDGKTLDSKVEYAHDGLGRLYSQDWCGRTTWPDQRTTTAKYLAGSTEALPVSLALNDDNPFATQSLDGLGRLLERTVGGRTTKLLYTGSDMYPRMELTPQGDQKAFTYEPALGYALTKRESCDTGDKYRYNPCTQAVIESRNTEQIQNLEYLPSGLIHREQNWRWDGAAGQNAVAANATYSLCGKLQTYTNVHNQAQQIVYDGFGRPESVAQGQFSVHFSYDRSGRLSTCTKCVSDAGNVRSLTTRFVYDDFGREIQRTVADQDGNDLHQLRQTYGETGQIISRSLTDEKTGNATRQETFQYDHRGRLTDYRCEGSTSALPTDQYGNAIRAQRFQFDDYDNIVRVSSSFGDAGGNEALFAYGDADPTQLVLIINSHPSYTATIPFTYDDNGCLICDEQGRQLEYDTMNRLTCVRDVDGNILTEYCYNAMGHLVRQCIPGKPDLQFFYRAGALVATKSGDVQVSYVSGGGDYWDSTVQQGDEKQWQLWTTDSQGSTLAWLDVQSSSSSAANNVVQYSAYTPFGHSGGTGTPSIGFNGQWRDPVTGWYHLGNGYRVYNPILMRFHTPDSWSPFTSGVVNPYAYCLGDPINRADPSGHLSFTGRDWTIMGVGLAVGILVGVLTAGAGVAIVVGLGIAAGVASDVVTGMVYDAATGQSPTWQSVGTDALYGLAGGVLGEGIGRVAAKGLKQVGRVVDGILEGGANLRRAGGLPHVPVYSAEVTRLSKLRNEVEYMRTLLDVHNPKVAKLPLNENYRARFQRTYDLKLRQLQEIEGREAHRWTFVEPRNIMQQLIVHRKNPLLANYRILRDRIREQYLHPHVAGEGLEFKRLGGTADKVHECQLRLDRSQRVIFELDPAGRQITTHTLFGHT</sequence>
<dbReference type="InterPro" id="IPR022385">
    <property type="entry name" value="Rhs_assc_core"/>
</dbReference>
<dbReference type="InterPro" id="IPR050708">
    <property type="entry name" value="T6SS_VgrG/RHS"/>
</dbReference>
<keyword evidence="3" id="KW-1185">Reference proteome</keyword>
<dbReference type="EMBL" id="JOMC01000063">
    <property type="protein sequence ID" value="KIA75672.1"/>
    <property type="molecule type" value="Genomic_DNA"/>
</dbReference>
<dbReference type="Gene3D" id="2.180.10.10">
    <property type="entry name" value="RHS repeat-associated core"/>
    <property type="match status" value="2"/>
</dbReference>
<dbReference type="PANTHER" id="PTHR32305:SF15">
    <property type="entry name" value="PROTEIN RHSA-RELATED"/>
    <property type="match status" value="1"/>
</dbReference>
<dbReference type="Proteomes" id="UP000053475">
    <property type="component" value="Unassembled WGS sequence"/>
</dbReference>
<dbReference type="NCBIfam" id="TIGR03696">
    <property type="entry name" value="Rhs_assc_core"/>
    <property type="match status" value="1"/>
</dbReference>
<keyword evidence="1" id="KW-0812">Transmembrane</keyword>
<proteinExistence type="predicted"/>
<evidence type="ECO:0000313" key="3">
    <source>
        <dbReference type="Proteomes" id="UP000053475"/>
    </source>
</evidence>
<evidence type="ECO:0008006" key="4">
    <source>
        <dbReference type="Google" id="ProtNLM"/>
    </source>
</evidence>
<keyword evidence="1" id="KW-1133">Transmembrane helix</keyword>
<comment type="caution">
    <text evidence="2">The sequence shown here is derived from an EMBL/GenBank/DDBJ whole genome shotgun (WGS) entry which is preliminary data.</text>
</comment>
<gene>
    <name evidence="2" type="ORF">HK57_00533</name>
</gene>
<dbReference type="PANTHER" id="PTHR32305">
    <property type="match status" value="1"/>
</dbReference>
<accession>A0A0C1E2B6</accession>
<evidence type="ECO:0000313" key="2">
    <source>
        <dbReference type="EMBL" id="KIA75672.1"/>
    </source>
</evidence>
<reference evidence="2 3" key="1">
    <citation type="submission" date="2014-11" db="EMBL/GenBank/DDBJ databases">
        <title>Genomics derived discovery of secondary metabolites biosynthetic gene clusters in Aspergillus ustus.</title>
        <authorList>
            <person name="Pi B."/>
            <person name="Dai F."/>
            <person name="Song X."/>
            <person name="Zhu C."/>
            <person name="Li H."/>
            <person name="Yu D."/>
        </authorList>
    </citation>
    <scope>NUCLEOTIDE SEQUENCE [LARGE SCALE GENOMIC DNA]</scope>
    <source>
        <strain evidence="2 3">3.3904</strain>
    </source>
</reference>
<organism evidence="2 3">
    <name type="scientific">Aspergillus ustus</name>
    <dbReference type="NCBI Taxonomy" id="40382"/>
    <lineage>
        <taxon>Eukaryota</taxon>
        <taxon>Fungi</taxon>
        <taxon>Dikarya</taxon>
        <taxon>Ascomycota</taxon>
        <taxon>Pezizomycotina</taxon>
        <taxon>Eurotiomycetes</taxon>
        <taxon>Eurotiomycetidae</taxon>
        <taxon>Eurotiales</taxon>
        <taxon>Aspergillaceae</taxon>
        <taxon>Aspergillus</taxon>
        <taxon>Aspergillus subgen. Nidulantes</taxon>
    </lineage>
</organism>
<name>A0A0C1E2B6_ASPUT</name>